<gene>
    <name evidence="2" type="ORF">TRIATDRAFT_303132</name>
</gene>
<dbReference type="GeneID" id="25782515"/>
<dbReference type="InterPro" id="IPR013097">
    <property type="entry name" value="Dabb"/>
</dbReference>
<keyword evidence="3" id="KW-1185">Reference proteome</keyword>
<accession>G9NE36</accession>
<name>G9NE36_HYPAI</name>
<dbReference type="AlphaFoldDB" id="G9NE36"/>
<sequence>MPVYHIVLFKLKPNISKAQLAEWSELGAVMVGKIPGLLKWDANPPLPATAHRAQGYDMGLIAVLEKPEDVVTYGKHPVHQRVHEIREALCSQTLAYDFEF</sequence>
<dbReference type="STRING" id="452589.G9NE36"/>
<dbReference type="HOGENOM" id="CLU_080664_6_1_1"/>
<dbReference type="PROSITE" id="PS51502">
    <property type="entry name" value="S_R_A_B_BARREL"/>
    <property type="match status" value="1"/>
</dbReference>
<dbReference type="OMA" id="HEVHEDF"/>
<evidence type="ECO:0000313" key="3">
    <source>
        <dbReference type="Proteomes" id="UP000005426"/>
    </source>
</evidence>
<dbReference type="SUPFAM" id="SSF54909">
    <property type="entry name" value="Dimeric alpha+beta barrel"/>
    <property type="match status" value="1"/>
</dbReference>
<dbReference type="Gene3D" id="3.30.70.100">
    <property type="match status" value="1"/>
</dbReference>
<evidence type="ECO:0000259" key="1">
    <source>
        <dbReference type="PROSITE" id="PS51502"/>
    </source>
</evidence>
<dbReference type="EMBL" id="ABDG02000010">
    <property type="protein sequence ID" value="EHK51069.1"/>
    <property type="molecule type" value="Genomic_DNA"/>
</dbReference>
<proteinExistence type="predicted"/>
<protein>
    <recommendedName>
        <fullName evidence="1">Stress-response A/B barrel domain-containing protein</fullName>
    </recommendedName>
</protein>
<dbReference type="InterPro" id="IPR011008">
    <property type="entry name" value="Dimeric_a/b-barrel"/>
</dbReference>
<feature type="domain" description="Stress-response A/B barrel" evidence="1">
    <location>
        <begin position="3"/>
        <end position="98"/>
    </location>
</feature>
<dbReference type="eggNOG" id="ENOG502SEPI">
    <property type="taxonomic scope" value="Eukaryota"/>
</dbReference>
<evidence type="ECO:0000313" key="2">
    <source>
        <dbReference type="EMBL" id="EHK51069.1"/>
    </source>
</evidence>
<dbReference type="Proteomes" id="UP000005426">
    <property type="component" value="Unassembled WGS sequence"/>
</dbReference>
<organism evidence="2 3">
    <name type="scientific">Hypocrea atroviridis (strain ATCC 20476 / IMI 206040)</name>
    <name type="common">Trichoderma atroviride</name>
    <dbReference type="NCBI Taxonomy" id="452589"/>
    <lineage>
        <taxon>Eukaryota</taxon>
        <taxon>Fungi</taxon>
        <taxon>Dikarya</taxon>
        <taxon>Ascomycota</taxon>
        <taxon>Pezizomycotina</taxon>
        <taxon>Sordariomycetes</taxon>
        <taxon>Hypocreomycetidae</taxon>
        <taxon>Hypocreales</taxon>
        <taxon>Hypocreaceae</taxon>
        <taxon>Trichoderma</taxon>
    </lineage>
</organism>
<dbReference type="SMART" id="SM00886">
    <property type="entry name" value="Dabb"/>
    <property type="match status" value="1"/>
</dbReference>
<dbReference type="OrthoDB" id="42919at2759"/>
<dbReference type="Pfam" id="PF07876">
    <property type="entry name" value="Dabb"/>
    <property type="match status" value="1"/>
</dbReference>
<reference evidence="2 3" key="1">
    <citation type="journal article" date="2011" name="Genome Biol.">
        <title>Comparative genome sequence analysis underscores mycoparasitism as the ancestral life style of Trichoderma.</title>
        <authorList>
            <person name="Kubicek C.P."/>
            <person name="Herrera-Estrella A."/>
            <person name="Seidl-Seiboth V."/>
            <person name="Martinez D.A."/>
            <person name="Druzhinina I.S."/>
            <person name="Thon M."/>
            <person name="Zeilinger S."/>
            <person name="Casas-Flores S."/>
            <person name="Horwitz B.A."/>
            <person name="Mukherjee P.K."/>
            <person name="Mukherjee M."/>
            <person name="Kredics L."/>
            <person name="Alcaraz L.D."/>
            <person name="Aerts A."/>
            <person name="Antal Z."/>
            <person name="Atanasova L."/>
            <person name="Cervantes-Badillo M.G."/>
            <person name="Challacombe J."/>
            <person name="Chertkov O."/>
            <person name="McCluskey K."/>
            <person name="Coulpier F."/>
            <person name="Deshpande N."/>
            <person name="von Doehren H."/>
            <person name="Ebbole D.J."/>
            <person name="Esquivel-Naranjo E.U."/>
            <person name="Fekete E."/>
            <person name="Flipphi M."/>
            <person name="Glaser F."/>
            <person name="Gomez-Rodriguez E.Y."/>
            <person name="Gruber S."/>
            <person name="Han C."/>
            <person name="Henrissat B."/>
            <person name="Hermosa R."/>
            <person name="Hernandez-Onate M."/>
            <person name="Karaffa L."/>
            <person name="Kosti I."/>
            <person name="Le Crom S."/>
            <person name="Lindquist E."/>
            <person name="Lucas S."/>
            <person name="Luebeck M."/>
            <person name="Luebeck P.S."/>
            <person name="Margeot A."/>
            <person name="Metz B."/>
            <person name="Misra M."/>
            <person name="Nevalainen H."/>
            <person name="Omann M."/>
            <person name="Packer N."/>
            <person name="Perrone G."/>
            <person name="Uresti-Rivera E.E."/>
            <person name="Salamov A."/>
            <person name="Schmoll M."/>
            <person name="Seiboth B."/>
            <person name="Shapiro H."/>
            <person name="Sukno S."/>
            <person name="Tamayo-Ramos J.A."/>
            <person name="Tisch D."/>
            <person name="Wiest A."/>
            <person name="Wilkinson H.H."/>
            <person name="Zhang M."/>
            <person name="Coutinho P.M."/>
            <person name="Kenerley C.M."/>
            <person name="Monte E."/>
            <person name="Baker S.E."/>
            <person name="Grigoriev I.V."/>
        </authorList>
    </citation>
    <scope>NUCLEOTIDE SEQUENCE [LARGE SCALE GENOMIC DNA]</scope>
    <source>
        <strain evidence="3">ATCC 20476 / IMI 206040</strain>
    </source>
</reference>
<comment type="caution">
    <text evidence="2">The sequence shown here is derived from an EMBL/GenBank/DDBJ whole genome shotgun (WGS) entry which is preliminary data.</text>
</comment>
<dbReference type="KEGG" id="tatv:25782515"/>